<gene>
    <name evidence="1" type="ORF">DSO57_1011165</name>
</gene>
<organism evidence="1 2">
    <name type="scientific">Entomophthora muscae</name>
    <dbReference type="NCBI Taxonomy" id="34485"/>
    <lineage>
        <taxon>Eukaryota</taxon>
        <taxon>Fungi</taxon>
        <taxon>Fungi incertae sedis</taxon>
        <taxon>Zoopagomycota</taxon>
        <taxon>Entomophthoromycotina</taxon>
        <taxon>Entomophthoromycetes</taxon>
        <taxon>Entomophthorales</taxon>
        <taxon>Entomophthoraceae</taxon>
        <taxon>Entomophthora</taxon>
    </lineage>
</organism>
<dbReference type="Proteomes" id="UP001165960">
    <property type="component" value="Unassembled WGS sequence"/>
</dbReference>
<accession>A0ACC2THD6</accession>
<evidence type="ECO:0000313" key="1">
    <source>
        <dbReference type="EMBL" id="KAJ9073947.1"/>
    </source>
</evidence>
<evidence type="ECO:0000313" key="2">
    <source>
        <dbReference type="Proteomes" id="UP001165960"/>
    </source>
</evidence>
<reference evidence="1" key="1">
    <citation type="submission" date="2022-04" db="EMBL/GenBank/DDBJ databases">
        <title>Genome of the entomopathogenic fungus Entomophthora muscae.</title>
        <authorList>
            <person name="Elya C."/>
            <person name="Lovett B.R."/>
            <person name="Lee E."/>
            <person name="Macias A.M."/>
            <person name="Hajek A.E."/>
            <person name="De Bivort B.L."/>
            <person name="Kasson M.T."/>
            <person name="De Fine Licht H.H."/>
            <person name="Stajich J.E."/>
        </authorList>
    </citation>
    <scope>NUCLEOTIDE SEQUENCE</scope>
    <source>
        <strain evidence="1">Berkeley</strain>
    </source>
</reference>
<sequence length="97" mass="10674">MAAAEELRAIASPSLARCSTKAQADLVKTITLKEVRATLKEAPKGKAPGPDNLPVEVYRLLQALLGLELTRLFNWCLNKGHQFPGGNKVKIYLIFKK</sequence>
<keyword evidence="2" id="KW-1185">Reference proteome</keyword>
<proteinExistence type="predicted"/>
<comment type="caution">
    <text evidence="1">The sequence shown here is derived from an EMBL/GenBank/DDBJ whole genome shotgun (WGS) entry which is preliminary data.</text>
</comment>
<protein>
    <submittedName>
        <fullName evidence="1">Uncharacterized protein</fullName>
    </submittedName>
</protein>
<dbReference type="EMBL" id="QTSX02002878">
    <property type="protein sequence ID" value="KAJ9073947.1"/>
    <property type="molecule type" value="Genomic_DNA"/>
</dbReference>
<name>A0ACC2THD6_9FUNG</name>